<proteinExistence type="predicted"/>
<dbReference type="Gene3D" id="1.10.260.40">
    <property type="entry name" value="lambda repressor-like DNA-binding domains"/>
    <property type="match status" value="1"/>
</dbReference>
<evidence type="ECO:0000259" key="1">
    <source>
        <dbReference type="PROSITE" id="PS50943"/>
    </source>
</evidence>
<dbReference type="EMBL" id="JBHSPR010000085">
    <property type="protein sequence ID" value="MFC6023158.1"/>
    <property type="molecule type" value="Genomic_DNA"/>
</dbReference>
<sequence>MDDSGSTVPRRQLGRYLRDLREHAHVTVAAAARELEWSTPRIWRYETGQVPMHPNDVEAMCRLYGAPPETIKTMRSLARETKSRGWWYSYGEAIDEWFKLYVGLEAEATRIRKYETNVIPGLLQTVDYVREIMATDHPEMGSAERQAKVEVRLRRQGLLSRTVPPGPRLDVIVGKVVLRRPLRDRAAMGRQLDYLVAAGGRHNVTVRVLPLDAGLHRWAMAGGFTLLDFTTENVRDPEPTTVYMDGPCGAVYLEKPHKIEIYEDAWRSLTTLALNPEESQALITAIAKEMHDAE</sequence>
<dbReference type="InterPro" id="IPR001387">
    <property type="entry name" value="Cro/C1-type_HTH"/>
</dbReference>
<evidence type="ECO:0000313" key="2">
    <source>
        <dbReference type="EMBL" id="MFC6023158.1"/>
    </source>
</evidence>
<organism evidence="2 3">
    <name type="scientific">Plantactinospora solaniradicis</name>
    <dbReference type="NCBI Taxonomy" id="1723736"/>
    <lineage>
        <taxon>Bacteria</taxon>
        <taxon>Bacillati</taxon>
        <taxon>Actinomycetota</taxon>
        <taxon>Actinomycetes</taxon>
        <taxon>Micromonosporales</taxon>
        <taxon>Micromonosporaceae</taxon>
        <taxon>Plantactinospora</taxon>
    </lineage>
</organism>
<dbReference type="InterPro" id="IPR043917">
    <property type="entry name" value="DUF5753"/>
</dbReference>
<dbReference type="Pfam" id="PF13560">
    <property type="entry name" value="HTH_31"/>
    <property type="match status" value="1"/>
</dbReference>
<reference evidence="3" key="1">
    <citation type="journal article" date="2019" name="Int. J. Syst. Evol. Microbiol.">
        <title>The Global Catalogue of Microorganisms (GCM) 10K type strain sequencing project: providing services to taxonomists for standard genome sequencing and annotation.</title>
        <authorList>
            <consortium name="The Broad Institute Genomics Platform"/>
            <consortium name="The Broad Institute Genome Sequencing Center for Infectious Disease"/>
            <person name="Wu L."/>
            <person name="Ma J."/>
        </authorList>
    </citation>
    <scope>NUCLEOTIDE SEQUENCE [LARGE SCALE GENOMIC DNA]</scope>
    <source>
        <strain evidence="3">ZS-35-S2</strain>
    </source>
</reference>
<dbReference type="Proteomes" id="UP001596203">
    <property type="component" value="Unassembled WGS sequence"/>
</dbReference>
<keyword evidence="3" id="KW-1185">Reference proteome</keyword>
<dbReference type="Pfam" id="PF19054">
    <property type="entry name" value="DUF5753"/>
    <property type="match status" value="1"/>
</dbReference>
<dbReference type="RefSeq" id="WP_377433168.1">
    <property type="nucleotide sequence ID" value="NZ_JBHSPR010000085.1"/>
</dbReference>
<name>A0ABW1KQQ2_9ACTN</name>
<gene>
    <name evidence="2" type="ORF">ACFP2T_44290</name>
</gene>
<accession>A0ABW1KQQ2</accession>
<comment type="caution">
    <text evidence="2">The sequence shown here is derived from an EMBL/GenBank/DDBJ whole genome shotgun (WGS) entry which is preliminary data.</text>
</comment>
<dbReference type="PROSITE" id="PS50943">
    <property type="entry name" value="HTH_CROC1"/>
    <property type="match status" value="1"/>
</dbReference>
<feature type="domain" description="HTH cro/C1-type" evidence="1">
    <location>
        <begin position="17"/>
        <end position="71"/>
    </location>
</feature>
<dbReference type="SUPFAM" id="SSF47413">
    <property type="entry name" value="lambda repressor-like DNA-binding domains"/>
    <property type="match status" value="1"/>
</dbReference>
<protein>
    <submittedName>
        <fullName evidence="2">Helix-turn-helix domain-containing protein</fullName>
    </submittedName>
</protein>
<evidence type="ECO:0000313" key="3">
    <source>
        <dbReference type="Proteomes" id="UP001596203"/>
    </source>
</evidence>
<dbReference type="SMART" id="SM00530">
    <property type="entry name" value="HTH_XRE"/>
    <property type="match status" value="1"/>
</dbReference>
<dbReference type="InterPro" id="IPR010982">
    <property type="entry name" value="Lambda_DNA-bd_dom_sf"/>
</dbReference>